<protein>
    <submittedName>
        <fullName evidence="1">Uncharacterized protein</fullName>
    </submittedName>
</protein>
<dbReference type="EMBL" id="FXUL01000028">
    <property type="protein sequence ID" value="SMP78268.1"/>
    <property type="molecule type" value="Genomic_DNA"/>
</dbReference>
<dbReference type="RefSeq" id="WP_283445073.1">
    <property type="nucleotide sequence ID" value="NZ_FXUL01000028.1"/>
</dbReference>
<dbReference type="Proteomes" id="UP001158049">
    <property type="component" value="Unassembled WGS sequence"/>
</dbReference>
<gene>
    <name evidence="1" type="ORF">SAMN06295970_12842</name>
</gene>
<evidence type="ECO:0000313" key="1">
    <source>
        <dbReference type="EMBL" id="SMP78268.1"/>
    </source>
</evidence>
<comment type="caution">
    <text evidence="1">The sequence shown here is derived from an EMBL/GenBank/DDBJ whole genome shotgun (WGS) entry which is preliminary data.</text>
</comment>
<evidence type="ECO:0000313" key="2">
    <source>
        <dbReference type="Proteomes" id="UP001158049"/>
    </source>
</evidence>
<organism evidence="1 2">
    <name type="scientific">Noviherbaspirillum suwonense</name>
    <dbReference type="NCBI Taxonomy" id="1224511"/>
    <lineage>
        <taxon>Bacteria</taxon>
        <taxon>Pseudomonadati</taxon>
        <taxon>Pseudomonadota</taxon>
        <taxon>Betaproteobacteria</taxon>
        <taxon>Burkholderiales</taxon>
        <taxon>Oxalobacteraceae</taxon>
        <taxon>Noviherbaspirillum</taxon>
    </lineage>
</organism>
<proteinExistence type="predicted"/>
<name>A0ABY1QSW3_9BURK</name>
<keyword evidence="2" id="KW-1185">Reference proteome</keyword>
<reference evidence="1 2" key="1">
    <citation type="submission" date="2017-05" db="EMBL/GenBank/DDBJ databases">
        <authorList>
            <person name="Varghese N."/>
            <person name="Submissions S."/>
        </authorList>
    </citation>
    <scope>NUCLEOTIDE SEQUENCE [LARGE SCALE GENOMIC DNA]</scope>
    <source>
        <strain evidence="1 2">DSM 26001</strain>
    </source>
</reference>
<sequence length="46" mass="4786">MQPATMQRRPWRAAAMPAPGTTLATGITLTAVAAMPGASLFRRTSA</sequence>
<accession>A0ABY1QSW3</accession>